<organism evidence="4 5">
    <name type="scientific">Thiobacter aerophilum</name>
    <dbReference type="NCBI Taxonomy" id="3121275"/>
    <lineage>
        <taxon>Bacteria</taxon>
        <taxon>Pseudomonadati</taxon>
        <taxon>Pseudomonadota</taxon>
        <taxon>Betaproteobacteria</taxon>
        <taxon>Burkholderiales</taxon>
        <taxon>Thiobacteraceae</taxon>
        <taxon>Thiobacter</taxon>
    </lineage>
</organism>
<accession>A0ABV0ECJ9</accession>
<keyword evidence="5" id="KW-1185">Reference proteome</keyword>
<evidence type="ECO:0000259" key="2">
    <source>
        <dbReference type="Pfam" id="PF00462"/>
    </source>
</evidence>
<evidence type="ECO:0000313" key="4">
    <source>
        <dbReference type="EMBL" id="MEO1766356.1"/>
    </source>
</evidence>
<dbReference type="Proteomes" id="UP001482231">
    <property type="component" value="Unassembled WGS sequence"/>
</dbReference>
<comment type="caution">
    <text evidence="4">The sequence shown here is derived from an EMBL/GenBank/DDBJ whole genome shotgun (WGS) entry which is preliminary data.</text>
</comment>
<dbReference type="InterPro" id="IPR036249">
    <property type="entry name" value="Thioredoxin-like_sf"/>
</dbReference>
<protein>
    <submittedName>
        <fullName evidence="4">Glutaredoxin family protein</fullName>
    </submittedName>
</protein>
<dbReference type="PROSITE" id="PS51354">
    <property type="entry name" value="GLUTAREDOXIN_2"/>
    <property type="match status" value="1"/>
</dbReference>
<reference evidence="4 5" key="1">
    <citation type="submission" date="2024-02" db="EMBL/GenBank/DDBJ databases">
        <title>New thermophilic sulfur-oxidizing bacteria from a hot springs of the Uzon caldera (Kamchatka, Russia).</title>
        <authorList>
            <person name="Dukat A.M."/>
            <person name="Elcheninov A.G."/>
            <person name="Frolov E.N."/>
        </authorList>
    </citation>
    <scope>NUCLEOTIDE SEQUENCE [LARGE SCALE GENOMIC DNA]</scope>
    <source>
        <strain evidence="4 5">AK1</strain>
    </source>
</reference>
<dbReference type="RefSeq" id="WP_347307356.1">
    <property type="nucleotide sequence ID" value="NZ_JBAJEX010000002.1"/>
</dbReference>
<dbReference type="SUPFAM" id="SSF52833">
    <property type="entry name" value="Thioredoxin-like"/>
    <property type="match status" value="1"/>
</dbReference>
<gene>
    <name evidence="4" type="ORF">V6E02_03905</name>
</gene>
<name>A0ABV0ECJ9_9BURK</name>
<dbReference type="InterPro" id="IPR002109">
    <property type="entry name" value="Glutaredoxin"/>
</dbReference>
<dbReference type="Pfam" id="PF13511">
    <property type="entry name" value="DUF4124"/>
    <property type="match status" value="1"/>
</dbReference>
<dbReference type="InterPro" id="IPR025392">
    <property type="entry name" value="DUF4124"/>
</dbReference>
<dbReference type="Pfam" id="PF00462">
    <property type="entry name" value="Glutaredoxin"/>
    <property type="match status" value="1"/>
</dbReference>
<feature type="domain" description="Glutaredoxin" evidence="2">
    <location>
        <begin position="79"/>
        <end position="129"/>
    </location>
</feature>
<evidence type="ECO:0000313" key="5">
    <source>
        <dbReference type="Proteomes" id="UP001482231"/>
    </source>
</evidence>
<evidence type="ECO:0000259" key="3">
    <source>
        <dbReference type="Pfam" id="PF13511"/>
    </source>
</evidence>
<proteinExistence type="predicted"/>
<dbReference type="Gene3D" id="3.40.30.10">
    <property type="entry name" value="Glutaredoxin"/>
    <property type="match status" value="1"/>
</dbReference>
<sequence length="173" mass="18563">MRSLLVLFFFAAAAVSAGELYRWVDREGRVHYSDAPPPPNARQVEEKRMPTNTASGGDLPYATRRAAAAFPVTLFVSDCGDPCNQARAHLSRRGIPYTVRNPAANQADAEALSKLVGSPQVPVLVVGKRRLTGYDAAAWDVALDAAGYPKSRPHGYKEPPLPKDAPAATQPAP</sequence>
<feature type="domain" description="DUF4124" evidence="3">
    <location>
        <begin position="8"/>
        <end position="54"/>
    </location>
</feature>
<evidence type="ECO:0000256" key="1">
    <source>
        <dbReference type="SAM" id="MobiDB-lite"/>
    </source>
</evidence>
<dbReference type="EMBL" id="JBAJEX010000002">
    <property type="protein sequence ID" value="MEO1766356.1"/>
    <property type="molecule type" value="Genomic_DNA"/>
</dbReference>
<feature type="region of interest" description="Disordered" evidence="1">
    <location>
        <begin position="148"/>
        <end position="173"/>
    </location>
</feature>
<dbReference type="CDD" id="cd02976">
    <property type="entry name" value="NrdH"/>
    <property type="match status" value="1"/>
</dbReference>